<dbReference type="EMBL" id="JADGMQ010000003">
    <property type="protein sequence ID" value="MBI1620322.1"/>
    <property type="molecule type" value="Genomic_DNA"/>
</dbReference>
<evidence type="ECO:0000313" key="3">
    <source>
        <dbReference type="Proteomes" id="UP000601789"/>
    </source>
</evidence>
<proteinExistence type="predicted"/>
<protein>
    <submittedName>
        <fullName evidence="2">Uncharacterized protein</fullName>
    </submittedName>
</protein>
<sequence>MSKPLAPTPTFRGLFPDPAVRADWGKPTDAELKYWRDRRPKPDTYEYRSLKQQAGRQIARLERELDEWRAIQRGRP</sequence>
<name>A0ABS0SAL0_9HYPH</name>
<keyword evidence="3" id="KW-1185">Reference proteome</keyword>
<gene>
    <name evidence="2" type="ORF">IOD40_06545</name>
</gene>
<comment type="caution">
    <text evidence="2">The sequence shown here is derived from an EMBL/GenBank/DDBJ whole genome shotgun (WGS) entry which is preliminary data.</text>
</comment>
<dbReference type="Proteomes" id="UP000601789">
    <property type="component" value="Unassembled WGS sequence"/>
</dbReference>
<dbReference type="RefSeq" id="WP_198475570.1">
    <property type="nucleotide sequence ID" value="NZ_JADGMQ010000003.1"/>
</dbReference>
<reference evidence="2 3" key="1">
    <citation type="submission" date="2020-10" db="EMBL/GenBank/DDBJ databases">
        <title>Aquamicrobium zhengzhouensis sp. nov., a exopolysaccharide producing bacterium isolated from farmland soil.</title>
        <authorList>
            <person name="Wang X."/>
        </authorList>
    </citation>
    <scope>NUCLEOTIDE SEQUENCE [LARGE SCALE GENOMIC DNA]</scope>
    <source>
        <strain evidence="3">cd-1</strain>
    </source>
</reference>
<evidence type="ECO:0000313" key="2">
    <source>
        <dbReference type="EMBL" id="MBI1620322.1"/>
    </source>
</evidence>
<feature type="region of interest" description="Disordered" evidence="1">
    <location>
        <begin position="1"/>
        <end position="22"/>
    </location>
</feature>
<accession>A0ABS0SAL0</accession>
<evidence type="ECO:0000256" key="1">
    <source>
        <dbReference type="SAM" id="MobiDB-lite"/>
    </source>
</evidence>
<organism evidence="2 3">
    <name type="scientific">Aquamicrobium zhengzhouense</name>
    <dbReference type="NCBI Taxonomy" id="2781738"/>
    <lineage>
        <taxon>Bacteria</taxon>
        <taxon>Pseudomonadati</taxon>
        <taxon>Pseudomonadota</taxon>
        <taxon>Alphaproteobacteria</taxon>
        <taxon>Hyphomicrobiales</taxon>
        <taxon>Phyllobacteriaceae</taxon>
        <taxon>Aquamicrobium</taxon>
    </lineage>
</organism>